<reference evidence="3" key="1">
    <citation type="submission" date="2025-08" db="UniProtKB">
        <authorList>
            <consortium name="RefSeq"/>
        </authorList>
    </citation>
    <scope>IDENTIFICATION</scope>
</reference>
<protein>
    <submittedName>
        <fullName evidence="3">Interferon-induced GTP-binding protein Mx-like</fullName>
    </submittedName>
</protein>
<dbReference type="Gene3D" id="1.20.120.1240">
    <property type="entry name" value="Dynamin, middle domain"/>
    <property type="match status" value="1"/>
</dbReference>
<proteinExistence type="predicted"/>
<dbReference type="InterPro" id="IPR020850">
    <property type="entry name" value="GED_dom"/>
</dbReference>
<dbReference type="AlphaFoldDB" id="A0A9Y3VC01"/>
<evidence type="ECO:0000313" key="2">
    <source>
        <dbReference type="Proteomes" id="UP000695023"/>
    </source>
</evidence>
<gene>
    <name evidence="3" type="primary">LOC102216222</name>
</gene>
<name>A0A9Y3VC01_9CICH</name>
<keyword evidence="2" id="KW-1185">Reference proteome</keyword>
<dbReference type="GO" id="GO:0005525">
    <property type="term" value="F:GTP binding"/>
    <property type="evidence" value="ECO:0007669"/>
    <property type="project" value="InterPro"/>
</dbReference>
<dbReference type="RefSeq" id="XP_005731277.1">
    <property type="nucleotide sequence ID" value="XM_005731220.1"/>
</dbReference>
<dbReference type="PROSITE" id="PS51388">
    <property type="entry name" value="GED"/>
    <property type="match status" value="1"/>
</dbReference>
<dbReference type="Proteomes" id="UP000695023">
    <property type="component" value="Unplaced"/>
</dbReference>
<organism evidence="2 3">
    <name type="scientific">Pundamilia nyererei</name>
    <dbReference type="NCBI Taxonomy" id="303518"/>
    <lineage>
        <taxon>Eukaryota</taxon>
        <taxon>Metazoa</taxon>
        <taxon>Chordata</taxon>
        <taxon>Craniata</taxon>
        <taxon>Vertebrata</taxon>
        <taxon>Euteleostomi</taxon>
        <taxon>Actinopterygii</taxon>
        <taxon>Neopterygii</taxon>
        <taxon>Teleostei</taxon>
        <taxon>Neoteleostei</taxon>
        <taxon>Acanthomorphata</taxon>
        <taxon>Ovalentaria</taxon>
        <taxon>Cichlomorphae</taxon>
        <taxon>Cichliformes</taxon>
        <taxon>Cichlidae</taxon>
        <taxon>African cichlids</taxon>
        <taxon>Pseudocrenilabrinae</taxon>
        <taxon>Haplochromini</taxon>
        <taxon>Pundamilia</taxon>
    </lineage>
</organism>
<evidence type="ECO:0000313" key="3">
    <source>
        <dbReference type="RefSeq" id="XP_005731277.1"/>
    </source>
</evidence>
<dbReference type="InterPro" id="IPR003130">
    <property type="entry name" value="GED"/>
</dbReference>
<dbReference type="GO" id="GO:0003924">
    <property type="term" value="F:GTPase activity"/>
    <property type="evidence" value="ECO:0007669"/>
    <property type="project" value="InterPro"/>
</dbReference>
<sequence length="164" mass="19534">MNIETIRNEREEEAKPILGMQFKMEMLVYTQDRKYITEIRNGISKNGQLYFGGTTSKEMMRHFEAYYNIAGQRLADQIPLVIRYQMLQEFASELQSKMLDAFTDKERKEYLLQEDSGTKNKREDLKKRHERLSRAHILLSEFSRNTTLTEVNNFNSMENFLPNF</sequence>
<accession>A0A9Y3VC01</accession>
<dbReference type="GeneID" id="102216222"/>
<dbReference type="Pfam" id="PF02212">
    <property type="entry name" value="GED"/>
    <property type="match status" value="1"/>
</dbReference>
<dbReference type="SMART" id="SM00302">
    <property type="entry name" value="GED"/>
    <property type="match status" value="1"/>
</dbReference>
<evidence type="ECO:0000259" key="1">
    <source>
        <dbReference type="PROSITE" id="PS51388"/>
    </source>
</evidence>
<feature type="domain" description="GED" evidence="1">
    <location>
        <begin position="56"/>
        <end position="147"/>
    </location>
</feature>